<dbReference type="EMBL" id="LXQA010334155">
    <property type="protein sequence ID" value="MCI44702.1"/>
    <property type="molecule type" value="Genomic_DNA"/>
</dbReference>
<sequence>MRGRDGEGVEEGDGNEDSE</sequence>
<protein>
    <submittedName>
        <fullName evidence="1">Uncharacterized protein</fullName>
    </submittedName>
</protein>
<name>A0A392S8C0_9FABA</name>
<dbReference type="Proteomes" id="UP000265520">
    <property type="component" value="Unassembled WGS sequence"/>
</dbReference>
<evidence type="ECO:0000313" key="2">
    <source>
        <dbReference type="Proteomes" id="UP000265520"/>
    </source>
</evidence>
<feature type="non-terminal residue" evidence="1">
    <location>
        <position position="19"/>
    </location>
</feature>
<dbReference type="AlphaFoldDB" id="A0A392S8C0"/>
<keyword evidence="2" id="KW-1185">Reference proteome</keyword>
<reference evidence="1 2" key="1">
    <citation type="journal article" date="2018" name="Front. Plant Sci.">
        <title>Red Clover (Trifolium pratense) and Zigzag Clover (T. medium) - A Picture of Genomic Similarities and Differences.</title>
        <authorList>
            <person name="Dluhosova J."/>
            <person name="Istvanek J."/>
            <person name="Nedelnik J."/>
            <person name="Repkova J."/>
        </authorList>
    </citation>
    <scope>NUCLEOTIDE SEQUENCE [LARGE SCALE GENOMIC DNA]</scope>
    <source>
        <strain evidence="2">cv. 10/8</strain>
        <tissue evidence="1">Leaf</tissue>
    </source>
</reference>
<organism evidence="1 2">
    <name type="scientific">Trifolium medium</name>
    <dbReference type="NCBI Taxonomy" id="97028"/>
    <lineage>
        <taxon>Eukaryota</taxon>
        <taxon>Viridiplantae</taxon>
        <taxon>Streptophyta</taxon>
        <taxon>Embryophyta</taxon>
        <taxon>Tracheophyta</taxon>
        <taxon>Spermatophyta</taxon>
        <taxon>Magnoliopsida</taxon>
        <taxon>eudicotyledons</taxon>
        <taxon>Gunneridae</taxon>
        <taxon>Pentapetalae</taxon>
        <taxon>rosids</taxon>
        <taxon>fabids</taxon>
        <taxon>Fabales</taxon>
        <taxon>Fabaceae</taxon>
        <taxon>Papilionoideae</taxon>
        <taxon>50 kb inversion clade</taxon>
        <taxon>NPAAA clade</taxon>
        <taxon>Hologalegina</taxon>
        <taxon>IRL clade</taxon>
        <taxon>Trifolieae</taxon>
        <taxon>Trifolium</taxon>
    </lineage>
</organism>
<accession>A0A392S8C0</accession>
<proteinExistence type="predicted"/>
<comment type="caution">
    <text evidence="1">The sequence shown here is derived from an EMBL/GenBank/DDBJ whole genome shotgun (WGS) entry which is preliminary data.</text>
</comment>
<evidence type="ECO:0000313" key="1">
    <source>
        <dbReference type="EMBL" id="MCI44702.1"/>
    </source>
</evidence>